<dbReference type="EMBL" id="JBHUDG010000046">
    <property type="protein sequence ID" value="MFD1631347.1"/>
    <property type="molecule type" value="Genomic_DNA"/>
</dbReference>
<evidence type="ECO:0000313" key="6">
    <source>
        <dbReference type="EMBL" id="MFD1631347.1"/>
    </source>
</evidence>
<comment type="subcellular location">
    <subcellularLocation>
        <location evidence="1">Cell outer membrane</location>
    </subcellularLocation>
</comment>
<evidence type="ECO:0000256" key="4">
    <source>
        <dbReference type="SAM" id="SignalP"/>
    </source>
</evidence>
<evidence type="ECO:0000256" key="3">
    <source>
        <dbReference type="ARBA" id="ARBA00023237"/>
    </source>
</evidence>
<evidence type="ECO:0000259" key="5">
    <source>
        <dbReference type="Pfam" id="PF07715"/>
    </source>
</evidence>
<dbReference type="InterPro" id="IPR008969">
    <property type="entry name" value="CarboxyPept-like_regulatory"/>
</dbReference>
<name>A0ABW4IFV1_9SPHI</name>
<gene>
    <name evidence="6" type="ORF">ACFSAH_15835</name>
</gene>
<dbReference type="Proteomes" id="UP001597118">
    <property type="component" value="Unassembled WGS sequence"/>
</dbReference>
<evidence type="ECO:0000256" key="1">
    <source>
        <dbReference type="ARBA" id="ARBA00004442"/>
    </source>
</evidence>
<keyword evidence="7" id="KW-1185">Reference proteome</keyword>
<dbReference type="SUPFAM" id="SSF56935">
    <property type="entry name" value="Porins"/>
    <property type="match status" value="1"/>
</dbReference>
<dbReference type="Gene3D" id="2.40.170.20">
    <property type="entry name" value="TonB-dependent receptor, beta-barrel domain"/>
    <property type="match status" value="1"/>
</dbReference>
<feature type="signal peptide" evidence="4">
    <location>
        <begin position="1"/>
        <end position="18"/>
    </location>
</feature>
<keyword evidence="3" id="KW-0998">Cell outer membrane</keyword>
<dbReference type="InterPro" id="IPR036942">
    <property type="entry name" value="Beta-barrel_TonB_sf"/>
</dbReference>
<sequence length="793" mass="90985">MVRVLALFFLLFTLNSHAQSLSELIGNVKNEKGESLTGVSIYIANSKYRTQSNELGNYKLKVPIGNQKISFSYPGYQTIVLDIHIVEHKSTTQDLSFKVYHLEEIKVTDQRDRTEGIYQLHTKDFLLNPNASQSLESMLKQLPGVSTNNELSSQYSVRGGNFDENLIYINDVEIFKPYLIRNGQQEGLSLINPDLAGNVKFSAGGFTPKYGDKMSSVLDVKYQFKDSLSTIASLGSNAVSLSSSIPLGKANIAFGYRNKKNQSLLKTQQVSGSYNPSFHDFQLFGDYKFNKKFSIEALAIYNKSDFGLIPESRETVFGTTQEVLRLKVDYEGQEKDSYENIVGALTLNYKPKQNLYFKWINSVFSIKENERFDIYGQYIFEELDGDYLNGSFGKVKGNRGFGAYQDYGRNQLNSQIYASEVKLNYIRNRSQWEAGLKYQYDNLKDKLNEFNLLDSAGYSIPHQPQNNNLELLDYRFADNSLVTNRFSGYLMNSAALSSLFSYSAGVRFNYNSFTKEFIPSPRFVLTYKPDTHKDILYRFASGLYVQSPFYREMRNLDGTINFDVKSQKSVHFVASSDYKFYGLGTDLRFSTELYYKVLKDLVPYDIDNIRIRYLADRRSNGYAAGLDMSLSGEFVKDLQSSFRLSIIKTEEQLEGTSEYIRRPTDQRVNFSAFFQDRLFNSPTYKVHMNFLLGSKLPTWAPGTEKSKTNFTIPAYKRVDIGFSKDFLDAESAHRPKILDTYFKNLIVYAEVFNLLNINNTVSYLWITDVNNNRYAIPNFLTSRQLNFKIIAKF</sequence>
<keyword evidence="2" id="KW-0472">Membrane</keyword>
<dbReference type="RefSeq" id="WP_379663716.1">
    <property type="nucleotide sequence ID" value="NZ_JBHUDG010000046.1"/>
</dbReference>
<feature type="domain" description="TonB-dependent receptor plug" evidence="5">
    <location>
        <begin position="131"/>
        <end position="212"/>
    </location>
</feature>
<dbReference type="InterPro" id="IPR037066">
    <property type="entry name" value="Plug_dom_sf"/>
</dbReference>
<dbReference type="Pfam" id="PF07715">
    <property type="entry name" value="Plug"/>
    <property type="match status" value="1"/>
</dbReference>
<feature type="chain" id="PRO_5047502194" evidence="4">
    <location>
        <begin position="19"/>
        <end position="793"/>
    </location>
</feature>
<dbReference type="Gene3D" id="2.170.130.10">
    <property type="entry name" value="TonB-dependent receptor, plug domain"/>
    <property type="match status" value="1"/>
</dbReference>
<protein>
    <submittedName>
        <fullName evidence="6">Carboxypeptidase-like regulatory domain-containing protein</fullName>
    </submittedName>
</protein>
<dbReference type="SUPFAM" id="SSF49464">
    <property type="entry name" value="Carboxypeptidase regulatory domain-like"/>
    <property type="match status" value="1"/>
</dbReference>
<dbReference type="Gene3D" id="2.60.40.1120">
    <property type="entry name" value="Carboxypeptidase-like, regulatory domain"/>
    <property type="match status" value="1"/>
</dbReference>
<dbReference type="InterPro" id="IPR012910">
    <property type="entry name" value="Plug_dom"/>
</dbReference>
<organism evidence="6 7">
    <name type="scientific">Pseudopedobacter beijingensis</name>
    <dbReference type="NCBI Taxonomy" id="1207056"/>
    <lineage>
        <taxon>Bacteria</taxon>
        <taxon>Pseudomonadati</taxon>
        <taxon>Bacteroidota</taxon>
        <taxon>Sphingobacteriia</taxon>
        <taxon>Sphingobacteriales</taxon>
        <taxon>Sphingobacteriaceae</taxon>
        <taxon>Pseudopedobacter</taxon>
    </lineage>
</organism>
<keyword evidence="4" id="KW-0732">Signal</keyword>
<comment type="caution">
    <text evidence="6">The sequence shown here is derived from an EMBL/GenBank/DDBJ whole genome shotgun (WGS) entry which is preliminary data.</text>
</comment>
<evidence type="ECO:0000313" key="7">
    <source>
        <dbReference type="Proteomes" id="UP001597118"/>
    </source>
</evidence>
<dbReference type="Pfam" id="PF13715">
    <property type="entry name" value="CarbopepD_reg_2"/>
    <property type="match status" value="1"/>
</dbReference>
<proteinExistence type="predicted"/>
<accession>A0ABW4IFV1</accession>
<reference evidence="7" key="1">
    <citation type="journal article" date="2019" name="Int. J. Syst. Evol. Microbiol.">
        <title>The Global Catalogue of Microorganisms (GCM) 10K type strain sequencing project: providing services to taxonomists for standard genome sequencing and annotation.</title>
        <authorList>
            <consortium name="The Broad Institute Genomics Platform"/>
            <consortium name="The Broad Institute Genome Sequencing Center for Infectious Disease"/>
            <person name="Wu L."/>
            <person name="Ma J."/>
        </authorList>
    </citation>
    <scope>NUCLEOTIDE SEQUENCE [LARGE SCALE GENOMIC DNA]</scope>
    <source>
        <strain evidence="7">CCUG 53762</strain>
    </source>
</reference>
<evidence type="ECO:0000256" key="2">
    <source>
        <dbReference type="ARBA" id="ARBA00023136"/>
    </source>
</evidence>